<protein>
    <submittedName>
        <fullName evidence="1">Uncharacterized protein</fullName>
    </submittedName>
</protein>
<evidence type="ECO:0000313" key="1">
    <source>
        <dbReference type="EMBL" id="KAI9633673.1"/>
    </source>
</evidence>
<dbReference type="GeneID" id="77726766"/>
<keyword evidence="2" id="KW-1185">Reference proteome</keyword>
<reference evidence="1" key="1">
    <citation type="journal article" date="2022" name="G3 (Bethesda)">
        <title>High quality genome of the basidiomycete yeast Dioszegia hungarica PDD-24b-2 isolated from cloud water.</title>
        <authorList>
            <person name="Jarrige D."/>
            <person name="Haridas S."/>
            <person name="Bleykasten-Grosshans C."/>
            <person name="Joly M."/>
            <person name="Nadalig T."/>
            <person name="Sancelme M."/>
            <person name="Vuilleumier S."/>
            <person name="Grigoriev I.V."/>
            <person name="Amato P."/>
            <person name="Bringel F."/>
        </authorList>
    </citation>
    <scope>NUCLEOTIDE SEQUENCE</scope>
    <source>
        <strain evidence="1">PDD-24b-2</strain>
    </source>
</reference>
<dbReference type="Proteomes" id="UP001164286">
    <property type="component" value="Unassembled WGS sequence"/>
</dbReference>
<evidence type="ECO:0000313" key="2">
    <source>
        <dbReference type="Proteomes" id="UP001164286"/>
    </source>
</evidence>
<dbReference type="EMBL" id="JAKWFO010000008">
    <property type="protein sequence ID" value="KAI9633673.1"/>
    <property type="molecule type" value="Genomic_DNA"/>
</dbReference>
<comment type="caution">
    <text evidence="1">The sequence shown here is derived from an EMBL/GenBank/DDBJ whole genome shotgun (WGS) entry which is preliminary data.</text>
</comment>
<dbReference type="AlphaFoldDB" id="A0AA38LSV0"/>
<name>A0AA38LSV0_9TREE</name>
<dbReference type="RefSeq" id="XP_052943450.1">
    <property type="nucleotide sequence ID" value="XM_053087561.1"/>
</dbReference>
<gene>
    <name evidence="1" type="ORF">MKK02DRAFT_28463</name>
</gene>
<accession>A0AA38LSV0</accession>
<organism evidence="1 2">
    <name type="scientific">Dioszegia hungarica</name>
    <dbReference type="NCBI Taxonomy" id="4972"/>
    <lineage>
        <taxon>Eukaryota</taxon>
        <taxon>Fungi</taxon>
        <taxon>Dikarya</taxon>
        <taxon>Basidiomycota</taxon>
        <taxon>Agaricomycotina</taxon>
        <taxon>Tremellomycetes</taxon>
        <taxon>Tremellales</taxon>
        <taxon>Bulleribasidiaceae</taxon>
        <taxon>Dioszegia</taxon>
    </lineage>
</organism>
<proteinExistence type="predicted"/>
<sequence length="539" mass="60569">MSAGRSIRSNATLGRASELYTLLRRHLGIKAFICVVTLLLTLDLALEHESSYSRQLWTEIARHSIGGGDMTIRALLDPTLAVKTPGEDLLDQLATSTGPYTMEVLSVPRSGRPFEIAVQCGAEIIGDTHCPPMYYLHFRGPVAYSVPPRYDAFKHNATTGRTVVTATLTHPGIYELWGYPEWPVPDKCPSEMNHWDQNTPPIPAIAGSGQLIVNVEEEVPPPSHHTRHCTYEDYRTPMESAWFSLEHIRPQYKEQAWLASHVNRSNSLIPYGEMPDYVYLPYQCKRPALDFRAMADANKALKHVLYIGDSIQRSHFCGHLWPTFNEGLVPDPSKPETMQCVYSDSTTDYHFADHSFDWPRRETGGSGASESIRFSQRFVADNPQVARGHLEALAAAQPPVSHVVANIGMWFGRNSPEQYAGAVHVVLRLIIEILGPDVHITWLHTAASVPGIMCWNQMKRERLRHFSSYANTVIDEMRDWYPMLSIRAIDAFAILDSRPESASDGRHYVREGPLPDIKRRPLVGRGDDAVHDNMIIVTA</sequence>